<keyword evidence="5" id="KW-0378">Hydrolase</keyword>
<name>A0A0P7HV63_9EURY</name>
<keyword evidence="5" id="KW-0067">ATP-binding</keyword>
<dbReference type="STRING" id="699431.SY89_01432"/>
<evidence type="ECO:0000256" key="3">
    <source>
        <dbReference type="ARBA" id="ARBA00023136"/>
    </source>
</evidence>
<keyword evidence="6" id="KW-1185">Reference proteome</keyword>
<dbReference type="AlphaFoldDB" id="A0A0P7HV63"/>
<evidence type="ECO:0000313" key="6">
    <source>
        <dbReference type="Proteomes" id="UP000050535"/>
    </source>
</evidence>
<keyword evidence="3" id="KW-0472">Membrane</keyword>
<feature type="domain" description="ABC transporter" evidence="4">
    <location>
        <begin position="25"/>
        <end position="93"/>
    </location>
</feature>
<dbReference type="GO" id="GO:0055052">
    <property type="term" value="C:ATP-binding cassette (ABC) transporter complex, substrate-binding subunit-containing"/>
    <property type="evidence" value="ECO:0007669"/>
    <property type="project" value="TreeGrafter"/>
</dbReference>
<dbReference type="InterPro" id="IPR047641">
    <property type="entry name" value="ABC_transpr_MalK/UgpC-like"/>
</dbReference>
<reference evidence="6" key="1">
    <citation type="submission" date="2013-11" db="EMBL/GenBank/DDBJ databases">
        <authorList>
            <person name="Hoang H.T."/>
            <person name="Killian M.L."/>
            <person name="Madson D.M."/>
            <person name="Arruda P.H.E."/>
            <person name="Sun D."/>
            <person name="Schwartz K.J."/>
            <person name="Yoon K."/>
        </authorList>
    </citation>
    <scope>NUCLEOTIDE SEQUENCE [LARGE SCALE GENOMIC DNA]</scope>
    <source>
        <strain evidence="6">CDK2</strain>
    </source>
</reference>
<dbReference type="InterPro" id="IPR003439">
    <property type="entry name" value="ABC_transporter-like_ATP-bd"/>
</dbReference>
<organism evidence="5 6">
    <name type="scientific">Halolamina pelagica</name>
    <dbReference type="NCBI Taxonomy" id="699431"/>
    <lineage>
        <taxon>Archaea</taxon>
        <taxon>Methanobacteriati</taxon>
        <taxon>Methanobacteriota</taxon>
        <taxon>Stenosarchaea group</taxon>
        <taxon>Halobacteria</taxon>
        <taxon>Halobacteriales</taxon>
        <taxon>Haloferacaceae</taxon>
    </lineage>
</organism>
<comment type="caution">
    <text evidence="5">The sequence shown here is derived from an EMBL/GenBank/DDBJ whole genome shotgun (WGS) entry which is preliminary data.</text>
</comment>
<proteinExistence type="predicted"/>
<dbReference type="InterPro" id="IPR027417">
    <property type="entry name" value="P-loop_NTPase"/>
</dbReference>
<dbReference type="EMBL" id="LGUC01000001">
    <property type="protein sequence ID" value="KPN30696.1"/>
    <property type="molecule type" value="Genomic_DNA"/>
</dbReference>
<dbReference type="EC" id="3.6.3.19" evidence="5"/>
<dbReference type="GO" id="GO:0005524">
    <property type="term" value="F:ATP binding"/>
    <property type="evidence" value="ECO:0007669"/>
    <property type="project" value="UniProtKB-KW"/>
</dbReference>
<dbReference type="GO" id="GO:0016887">
    <property type="term" value="F:ATP hydrolysis activity"/>
    <property type="evidence" value="ECO:0007669"/>
    <property type="project" value="InterPro"/>
</dbReference>
<dbReference type="Gene3D" id="3.40.50.300">
    <property type="entry name" value="P-loop containing nucleotide triphosphate hydrolases"/>
    <property type="match status" value="1"/>
</dbReference>
<evidence type="ECO:0000256" key="2">
    <source>
        <dbReference type="ARBA" id="ARBA00022967"/>
    </source>
</evidence>
<evidence type="ECO:0000313" key="5">
    <source>
        <dbReference type="EMBL" id="KPN30696.1"/>
    </source>
</evidence>
<sequence length="94" mass="10017">MAELTLDSVTKLFNEGGNDEVVAVDDLTMGIEDGEFLVLVGPSGCGKSTTLRMIAGLETVTDGEIRLGTRTINDSSPADRDIAMVFQSYALYPT</sequence>
<evidence type="ECO:0000259" key="4">
    <source>
        <dbReference type="Pfam" id="PF00005"/>
    </source>
</evidence>
<dbReference type="PANTHER" id="PTHR43875">
    <property type="entry name" value="MALTODEXTRIN IMPORT ATP-BINDING PROTEIN MSMX"/>
    <property type="match status" value="1"/>
</dbReference>
<protein>
    <submittedName>
        <fullName evidence="5">Trehalose/maltose import ATP-binding protein MalK</fullName>
        <ecNumber evidence="5">3.6.3.19</ecNumber>
    </submittedName>
</protein>
<accession>A0A0P7HV63</accession>
<keyword evidence="1" id="KW-1003">Cell membrane</keyword>
<evidence type="ECO:0000256" key="1">
    <source>
        <dbReference type="ARBA" id="ARBA00022475"/>
    </source>
</evidence>
<keyword evidence="2" id="KW-1278">Translocase</keyword>
<gene>
    <name evidence="5" type="primary">malK_12</name>
    <name evidence="5" type="ORF">SY89_01432</name>
</gene>
<dbReference type="Pfam" id="PF00005">
    <property type="entry name" value="ABC_tran"/>
    <property type="match status" value="1"/>
</dbReference>
<keyword evidence="5" id="KW-0547">Nucleotide-binding</keyword>
<dbReference type="Proteomes" id="UP000050535">
    <property type="component" value="Unassembled WGS sequence"/>
</dbReference>
<dbReference type="PANTHER" id="PTHR43875:SF15">
    <property type="entry name" value="TREHALOSE IMPORT ATP-BINDING PROTEIN SUGC"/>
    <property type="match status" value="1"/>
</dbReference>
<dbReference type="SUPFAM" id="SSF52540">
    <property type="entry name" value="P-loop containing nucleoside triphosphate hydrolases"/>
    <property type="match status" value="1"/>
</dbReference>